<dbReference type="Pfam" id="PF00246">
    <property type="entry name" value="Peptidase_M14"/>
    <property type="match status" value="1"/>
</dbReference>
<comment type="similarity">
    <text evidence="3 16">Belongs to the peptidase M14 family.</text>
</comment>
<keyword evidence="10" id="KW-0862">Zinc</keyword>
<reference evidence="19" key="1">
    <citation type="journal article" date="2016" name="Proc. Natl. Acad. Sci. U.S.A.">
        <title>Comparative genomics of biotechnologically important yeasts.</title>
        <authorList>
            <person name="Riley R."/>
            <person name="Haridas S."/>
            <person name="Wolfe K.H."/>
            <person name="Lopes M.R."/>
            <person name="Hittinger C.T."/>
            <person name="Goeker M."/>
            <person name="Salamov A.A."/>
            <person name="Wisecaver J.H."/>
            <person name="Long T.M."/>
            <person name="Calvey C.H."/>
            <person name="Aerts A.L."/>
            <person name="Barry K.W."/>
            <person name="Choi C."/>
            <person name="Clum A."/>
            <person name="Coughlan A.Y."/>
            <person name="Deshpande S."/>
            <person name="Douglass A.P."/>
            <person name="Hanson S.J."/>
            <person name="Klenk H.-P."/>
            <person name="LaButti K.M."/>
            <person name="Lapidus A."/>
            <person name="Lindquist E.A."/>
            <person name="Lipzen A.M."/>
            <person name="Meier-Kolthoff J.P."/>
            <person name="Ohm R.A."/>
            <person name="Otillar R.P."/>
            <person name="Pangilinan J.L."/>
            <person name="Peng Y."/>
            <person name="Rokas A."/>
            <person name="Rosa C.A."/>
            <person name="Scheuner C."/>
            <person name="Sibirny A.A."/>
            <person name="Slot J.C."/>
            <person name="Stielow J.B."/>
            <person name="Sun H."/>
            <person name="Kurtzman C.P."/>
            <person name="Blackwell M."/>
            <person name="Grigoriev I.V."/>
            <person name="Jeffries T.W."/>
        </authorList>
    </citation>
    <scope>NUCLEOTIDE SEQUENCE [LARGE SCALE GENOMIC DNA]</scope>
    <source>
        <strain evidence="19">NRRL Y-1626</strain>
    </source>
</reference>
<protein>
    <recommendedName>
        <fullName evidence="14">Inactive metallocarboxypeptidase ECM14</fullName>
    </recommendedName>
    <alternativeName>
        <fullName evidence="15">Inactive metallocarboxypeptidase ecm14</fullName>
    </alternativeName>
</protein>
<evidence type="ECO:0000256" key="5">
    <source>
        <dbReference type="ARBA" id="ARBA00022645"/>
    </source>
</evidence>
<dbReference type="PRINTS" id="PR00765">
    <property type="entry name" value="CRBOXYPTASEA"/>
</dbReference>
<keyword evidence="8" id="KW-0732">Signal</keyword>
<keyword evidence="11" id="KW-0482">Metalloprotease</keyword>
<evidence type="ECO:0000256" key="9">
    <source>
        <dbReference type="ARBA" id="ARBA00022801"/>
    </source>
</evidence>
<comment type="function">
    <text evidence="13">Inactive carboxypeptidase that may play a role in cell wall organization and biogenesis.</text>
</comment>
<dbReference type="PROSITE" id="PS52035">
    <property type="entry name" value="PEPTIDASE_M14"/>
    <property type="match status" value="1"/>
</dbReference>
<evidence type="ECO:0000256" key="11">
    <source>
        <dbReference type="ARBA" id="ARBA00023049"/>
    </source>
</evidence>
<evidence type="ECO:0000313" key="19">
    <source>
        <dbReference type="Proteomes" id="UP000092321"/>
    </source>
</evidence>
<keyword evidence="4" id="KW-0964">Secreted</keyword>
<comment type="subcellular location">
    <subcellularLocation>
        <location evidence="2">Secreted</location>
    </subcellularLocation>
</comment>
<name>A0A1B7TBT2_9ASCO</name>
<evidence type="ECO:0000256" key="14">
    <source>
        <dbReference type="ARBA" id="ARBA00026187"/>
    </source>
</evidence>
<evidence type="ECO:0000256" key="16">
    <source>
        <dbReference type="PROSITE-ProRule" id="PRU01379"/>
    </source>
</evidence>
<dbReference type="OrthoDB" id="3626597at2759"/>
<comment type="cofactor">
    <cofactor evidence="1">
        <name>Zn(2+)</name>
        <dbReference type="ChEBI" id="CHEBI:29105"/>
    </cofactor>
</comment>
<evidence type="ECO:0000256" key="15">
    <source>
        <dbReference type="ARBA" id="ARBA00026213"/>
    </source>
</evidence>
<keyword evidence="7" id="KW-0479">Metal-binding</keyword>
<gene>
    <name evidence="18" type="ORF">HANVADRAFT_25663</name>
</gene>
<evidence type="ECO:0000256" key="6">
    <source>
        <dbReference type="ARBA" id="ARBA00022670"/>
    </source>
</evidence>
<dbReference type="Gene3D" id="3.40.630.10">
    <property type="entry name" value="Zn peptidases"/>
    <property type="match status" value="1"/>
</dbReference>
<evidence type="ECO:0000259" key="17">
    <source>
        <dbReference type="PROSITE" id="PS52035"/>
    </source>
</evidence>
<evidence type="ECO:0000256" key="3">
    <source>
        <dbReference type="ARBA" id="ARBA00005988"/>
    </source>
</evidence>
<dbReference type="GO" id="GO:0005576">
    <property type="term" value="C:extracellular region"/>
    <property type="evidence" value="ECO:0007669"/>
    <property type="project" value="UniProtKB-SubCell"/>
</dbReference>
<evidence type="ECO:0000256" key="2">
    <source>
        <dbReference type="ARBA" id="ARBA00004613"/>
    </source>
</evidence>
<evidence type="ECO:0000256" key="13">
    <source>
        <dbReference type="ARBA" id="ARBA00025210"/>
    </source>
</evidence>
<dbReference type="Proteomes" id="UP000092321">
    <property type="component" value="Unassembled WGS sequence"/>
</dbReference>
<dbReference type="GO" id="GO:0004181">
    <property type="term" value="F:metallocarboxypeptidase activity"/>
    <property type="evidence" value="ECO:0007669"/>
    <property type="project" value="InterPro"/>
</dbReference>
<evidence type="ECO:0000313" key="18">
    <source>
        <dbReference type="EMBL" id="OBA26173.1"/>
    </source>
</evidence>
<keyword evidence="9" id="KW-0378">Hydrolase</keyword>
<dbReference type="EMBL" id="LXPE01000022">
    <property type="protein sequence ID" value="OBA26173.1"/>
    <property type="molecule type" value="Genomic_DNA"/>
</dbReference>
<keyword evidence="5" id="KW-0121">Carboxypeptidase</keyword>
<dbReference type="SMART" id="SM00631">
    <property type="entry name" value="Zn_pept"/>
    <property type="match status" value="1"/>
</dbReference>
<comment type="caution">
    <text evidence="18">The sequence shown here is derived from an EMBL/GenBank/DDBJ whole genome shotgun (WGS) entry which is preliminary data.</text>
</comment>
<evidence type="ECO:0000256" key="10">
    <source>
        <dbReference type="ARBA" id="ARBA00022833"/>
    </source>
</evidence>
<keyword evidence="12" id="KW-1015">Disulfide bond</keyword>
<dbReference type="CDD" id="cd03860">
    <property type="entry name" value="M14_CP_A-B_like"/>
    <property type="match status" value="1"/>
</dbReference>
<keyword evidence="19" id="KW-1185">Reference proteome</keyword>
<organism evidence="18 19">
    <name type="scientific">Hanseniaspora valbyensis NRRL Y-1626</name>
    <dbReference type="NCBI Taxonomy" id="766949"/>
    <lineage>
        <taxon>Eukaryota</taxon>
        <taxon>Fungi</taxon>
        <taxon>Dikarya</taxon>
        <taxon>Ascomycota</taxon>
        <taxon>Saccharomycotina</taxon>
        <taxon>Saccharomycetes</taxon>
        <taxon>Saccharomycodales</taxon>
        <taxon>Saccharomycodaceae</taxon>
        <taxon>Hanseniaspora</taxon>
    </lineage>
</organism>
<proteinExistence type="inferred from homology"/>
<dbReference type="GO" id="GO:0008270">
    <property type="term" value="F:zinc ion binding"/>
    <property type="evidence" value="ECO:0007669"/>
    <property type="project" value="InterPro"/>
</dbReference>
<evidence type="ECO:0000256" key="7">
    <source>
        <dbReference type="ARBA" id="ARBA00022723"/>
    </source>
</evidence>
<dbReference type="SUPFAM" id="SSF53187">
    <property type="entry name" value="Zn-dependent exopeptidases"/>
    <property type="match status" value="1"/>
</dbReference>
<dbReference type="PANTHER" id="PTHR11705:SF147">
    <property type="entry name" value="INACTIVE METALLOCARBOXYPEPTIDASE ECM14"/>
    <property type="match status" value="1"/>
</dbReference>
<accession>A0A1B7TBT2</accession>
<dbReference type="GO" id="GO:0006508">
    <property type="term" value="P:proteolysis"/>
    <property type="evidence" value="ECO:0007669"/>
    <property type="project" value="UniProtKB-KW"/>
</dbReference>
<dbReference type="InterPro" id="IPR000834">
    <property type="entry name" value="Peptidase_M14"/>
</dbReference>
<evidence type="ECO:0000256" key="1">
    <source>
        <dbReference type="ARBA" id="ARBA00001947"/>
    </source>
</evidence>
<dbReference type="AlphaFoldDB" id="A0A1B7TBT2"/>
<comment type="caution">
    <text evidence="16">Lacks conserved residue(s) required for the propagation of feature annotation.</text>
</comment>
<feature type="domain" description="Peptidase M14" evidence="17">
    <location>
        <begin position="116"/>
        <end position="429"/>
    </location>
</feature>
<evidence type="ECO:0000256" key="12">
    <source>
        <dbReference type="ARBA" id="ARBA00023157"/>
    </source>
</evidence>
<sequence>MLLLTIVKSKPIHTDREQTNLNINDNKRKDYSHYNLIRCGTTYINNIDLDDLWMKNDDYMEFMVHENDIDSYKDCKMLGNIQDMINEEFELMFFDNEDEEDLDISIDTLANPFFKRYRNLEEIYQYMDELAYKYANLVRLENIGTTYEGRDLKAMHISAHDPISHDPNGPEILKKTIVITSGLHSREWATITTTLWIATKLASKYSTYKKETNYLNNLDFFIIPVFNPDGYEYTWNDDRLWRKTRQQTFHPRCFGIDLDRSFDFHWQNNENPCSPSYSGSSPFESLESKLLNDYLFEKKHYSPDFKLHGFLDFHSYGQEILYPYGFSCDLQPRDLENLLELSYGMARSIRLKTKENYQVMPSCKDKGSDLIPGFGSGNALDYMYHSKAYWAFQFKIRDLGEKGFLLPKKYIKPVGKENYAAVKHFCDFILNPEL</sequence>
<dbReference type="PANTHER" id="PTHR11705">
    <property type="entry name" value="PROTEASE FAMILY M14 CARBOXYPEPTIDASE A,B"/>
    <property type="match status" value="1"/>
</dbReference>
<evidence type="ECO:0000256" key="4">
    <source>
        <dbReference type="ARBA" id="ARBA00022525"/>
    </source>
</evidence>
<dbReference type="FunFam" id="3.40.630.10:FF:000084">
    <property type="entry name" value="Carboxypeptidase B2"/>
    <property type="match status" value="1"/>
</dbReference>
<keyword evidence="6" id="KW-0645">Protease</keyword>
<evidence type="ECO:0000256" key="8">
    <source>
        <dbReference type="ARBA" id="ARBA00022729"/>
    </source>
</evidence>